<name>A0ABS5E066_9BURK</name>
<comment type="caution">
    <text evidence="1">The sequence shown here is derived from an EMBL/GenBank/DDBJ whole genome shotgun (WGS) entry which is preliminary data.</text>
</comment>
<gene>
    <name evidence="1" type="ORF">KAK11_15330</name>
</gene>
<dbReference type="Proteomes" id="UP000672097">
    <property type="component" value="Unassembled WGS sequence"/>
</dbReference>
<keyword evidence="2" id="KW-1185">Reference proteome</keyword>
<dbReference type="RefSeq" id="WP_210810089.1">
    <property type="nucleotide sequence ID" value="NZ_JAGQDG010000006.1"/>
</dbReference>
<proteinExistence type="predicted"/>
<sequence>MAIPNIISLQWLLPFVAQKNDFSRAIRGLRGMPRRLLLVGMKAGSGIAGLGTIININSQEQADLQFGSRSMLAHMWRAAKANAGQGLPIDCIAVALNAGTTAPAVGKFTFQNAKTPGAAFTVPGTTVVYVGHTRYAVSYGTTDTPVTLAAKVVAAINADPTRIVTAAVGTPANDVTITMVWDGETGNSLSLREGYYPEERLTDELNVTWTNPTGGTGLPSMSGISAALVGYRATEIVCPFSDAESMRVFELEMDTRWQAQNMQDGQVITAVRGNEAALSAWLNGRNSPHVHCITTRQDLTPPWLTAAMAGAAIESLAAIDPTLPVTGVKLAGYLGPINTSRMSDDEANALLQLGGMPLQVATDGTGYLRRAVTTYTMTLNGAADRSMAELAWIKTMSYYRWFHVTEFQIKYQGFKLAQYLDEPIPGQKIMTKDLAQEIMIGLYKVLCDAGICQNPSYYQDTLVIEIDAPNGRLKIVDEPVIVTQHYGTEITSYVVAGQV</sequence>
<accession>A0ABS5E066</accession>
<protein>
    <submittedName>
        <fullName evidence="1">Phage tail protein</fullName>
    </submittedName>
</protein>
<evidence type="ECO:0000313" key="2">
    <source>
        <dbReference type="Proteomes" id="UP000672097"/>
    </source>
</evidence>
<reference evidence="1 2" key="1">
    <citation type="submission" date="2021-04" db="EMBL/GenBank/DDBJ databases">
        <title>The genome sequence of type strain Ideonella paludis KCTC 32238.</title>
        <authorList>
            <person name="Liu Y."/>
        </authorList>
    </citation>
    <scope>NUCLEOTIDE SEQUENCE [LARGE SCALE GENOMIC DNA]</scope>
    <source>
        <strain evidence="1 2">KCTC 32238</strain>
    </source>
</reference>
<organism evidence="1 2">
    <name type="scientific">Ideonella paludis</name>
    <dbReference type="NCBI Taxonomy" id="1233411"/>
    <lineage>
        <taxon>Bacteria</taxon>
        <taxon>Pseudomonadati</taxon>
        <taxon>Pseudomonadota</taxon>
        <taxon>Betaproteobacteria</taxon>
        <taxon>Burkholderiales</taxon>
        <taxon>Sphaerotilaceae</taxon>
        <taxon>Ideonella</taxon>
    </lineage>
</organism>
<evidence type="ECO:0000313" key="1">
    <source>
        <dbReference type="EMBL" id="MBQ0936704.1"/>
    </source>
</evidence>
<dbReference type="EMBL" id="JAGQDG010000006">
    <property type="protein sequence ID" value="MBQ0936704.1"/>
    <property type="molecule type" value="Genomic_DNA"/>
</dbReference>